<dbReference type="Proteomes" id="UP000240904">
    <property type="component" value="Unassembled WGS sequence"/>
</dbReference>
<accession>A0A2T3N396</accession>
<feature type="compositionally biased region" description="Basic and acidic residues" evidence="1">
    <location>
        <begin position="253"/>
        <end position="273"/>
    </location>
</feature>
<feature type="compositionally biased region" description="Basic and acidic residues" evidence="1">
    <location>
        <begin position="371"/>
        <end position="384"/>
    </location>
</feature>
<organism evidence="2 3">
    <name type="scientific">Photobacterium lipolyticum</name>
    <dbReference type="NCBI Taxonomy" id="266810"/>
    <lineage>
        <taxon>Bacteria</taxon>
        <taxon>Pseudomonadati</taxon>
        <taxon>Pseudomonadota</taxon>
        <taxon>Gammaproteobacteria</taxon>
        <taxon>Vibrionales</taxon>
        <taxon>Vibrionaceae</taxon>
        <taxon>Photobacterium</taxon>
    </lineage>
</organism>
<dbReference type="RefSeq" id="WP_107282205.1">
    <property type="nucleotide sequence ID" value="NZ_PYMC01000002.1"/>
</dbReference>
<proteinExistence type="predicted"/>
<evidence type="ECO:0000256" key="1">
    <source>
        <dbReference type="SAM" id="MobiDB-lite"/>
    </source>
</evidence>
<dbReference type="SUPFAM" id="SSF103647">
    <property type="entry name" value="TSP type-3 repeat"/>
    <property type="match status" value="3"/>
</dbReference>
<dbReference type="GO" id="GO:0005509">
    <property type="term" value="F:calcium ion binding"/>
    <property type="evidence" value="ECO:0007669"/>
    <property type="project" value="InterPro"/>
</dbReference>
<reference evidence="2 3" key="1">
    <citation type="submission" date="2018-03" db="EMBL/GenBank/DDBJ databases">
        <title>Whole genome sequencing of Histamine producing bacteria.</title>
        <authorList>
            <person name="Butler K."/>
        </authorList>
    </citation>
    <scope>NUCLEOTIDE SEQUENCE [LARGE SCALE GENOMIC DNA]</scope>
    <source>
        <strain evidence="2 3">DSM 16190</strain>
    </source>
</reference>
<feature type="compositionally biased region" description="Acidic residues" evidence="1">
    <location>
        <begin position="355"/>
        <end position="370"/>
    </location>
</feature>
<feature type="compositionally biased region" description="Basic and acidic residues" evidence="1">
    <location>
        <begin position="401"/>
        <end position="418"/>
    </location>
</feature>
<dbReference type="InterPro" id="IPR028974">
    <property type="entry name" value="TSP_type-3_rpt"/>
</dbReference>
<dbReference type="EMBL" id="PYMC01000002">
    <property type="protein sequence ID" value="PSW06842.1"/>
    <property type="molecule type" value="Genomic_DNA"/>
</dbReference>
<comment type="caution">
    <text evidence="2">The sequence shown here is derived from an EMBL/GenBank/DDBJ whole genome shotgun (WGS) entry which is preliminary data.</text>
</comment>
<evidence type="ECO:0000313" key="2">
    <source>
        <dbReference type="EMBL" id="PSW06842.1"/>
    </source>
</evidence>
<sequence length="1722" mass="188418">MKIKPLIIAMGLVTIPITGCNDDSSSVSVTPDTPSPLSPSTTYSVRAVDGYLRGATVWLDSIEQNFKLDEGEPSVKSVKGGLAILDVSNTPNPEQYPVVVQAIAGTTIDEDTITEKNTDGVPLTADFVLSAPAGQVTVTPLSTLVHIKMESTQGLSEAEAVSAVSTDLGIPEEDILGDYIEKDKGDTAAKANALVELEVLPETPEELKTLSENDQALTNDLAPHTKDIKTLTEDTRIIKGVDGEAVVVENKDGDNDGIIDAKDAFPDDSKEWLDTDGDTIGNNADTDDDNDDYLDVDDAFPLDKTEWLDTDGDKTGNNADTDDDNDGYLDAGDAFPLDKTEWLDTDDDKIGNNADTDDDNDDYLDVDDAFPLDKTEWLDTDGDKTGNNADTDDDNDGVADAEDKFPLDNSESSDRDGDNVGDNADAYPDDPTKSVADSVTTDSYTSPFIDELANGVVIVDVDVKTTVANLINGDLQTTTETTYSTESGVAYGTFTEVELLATDGNFSRISSYRYDYNQDGTTKFEGKLLDVGNRTSTGETYWRYIDETDGSAEGVNNGGGRTFDDLDFSARVLPTDLTGIDTIQEHTTNWSTSNGIVTANISYDQYDVSGFVLADTSTHVTNYASSSERKKENGRLISLTIERDWAGNGTVNERDSFTALADAAYTVTKNGPVWANPQDGMTEEYADYNFTPDNWDSLTQYWYEYSLSVDAQGEISDSGKRYILDQAKDANEVEANIKLVTAENPSGLLFHEWSSTRRDVSDSESNEAVNWTHYPLDGYDFTAATLDTGQAYRVNLKQSNGLWISYSFDEWGSQAINDLASQIDNARSGGTNVADIDNSVIAGLSRYAAVLPNGSFQYDDAGNAVQWYAVTKDERLTDGNPAIVPMTLTDNGIKQDWYIFSSSVDLIVAAPIDEQNTWPWFNAYYRQFLNTYAMDLTSDSFSWTTDIGQLFLDQTAAQARLDEINATPAYAVCESENTGEVANSTDTYTDFVPAAGNCGYTSIDSAMLDGVTLYNKESDTSYNSYQFNSDGNGTYTESDGDNAGFTWSVNNDSIIAINNGGDNEYFALIATEGNKYSVLGFYIWDDKDVHYTEIIGQEFTTDEPVLPNNTADIIQFLKDSGTVYSLWKNDFNQLFVETITVSEDRASMTAVGRVQPDRSLTTLPLNYDMDVELTSSGWAVPEGYTIDMAGGELKAYPGTDSTYSYTLSGSIVDLEGKVIATSTPDWEKFDDTNATFAPGSKLAELKLIADTKMYYLWDSNAWVMRNDAGHDTDGANATSLDDLVSHTSVGDTAPADTMIATSVAYEISVEFVEGGVANFYTFDWTTDTATKIGQGAWERDDGLPAEIIAYSITAEMINQFNATSPGVWPGEAEEQHRILSVYEGTVRNGEFEPAGTVDDDGFTLYTQTAKNDVLSQATISCSFDHSAQAWDRDRFLEQVNAYQQCSGITLPTVTAESMKDTVTHKVNSEGEDRTYYYHADGTLTYDKNGALSTRTWTVDTIDGFTVIQQKSADGSVNLDQMVLLSQNGDELTYAYYWTDTQESETRVMTDISYRSSINACYTGDSAWDDVKEQPAPPYSTSTEYDAAVANCTSSPLPFTSDILTNGGSSATWIIGEIKTINGTRAFMEDENIRFDNGGYGAFIDDEDGDFPFNWTLNNDGVLSLDITHPKYDANKDMWTLLQHDDANDSLSVKSFWQDLTEWDPIPAAEEGEILGLVMTLSD</sequence>
<feature type="region of interest" description="Disordered" evidence="1">
    <location>
        <begin position="253"/>
        <end position="293"/>
    </location>
</feature>
<gene>
    <name evidence="2" type="ORF">C9I89_04825</name>
</gene>
<dbReference type="OrthoDB" id="5713052at2"/>
<keyword evidence="3" id="KW-1185">Reference proteome</keyword>
<protein>
    <submittedName>
        <fullName evidence="2">Uncharacterized protein</fullName>
    </submittedName>
</protein>
<dbReference type="Gene3D" id="4.10.1080.10">
    <property type="entry name" value="TSP type-3 repeat"/>
    <property type="match status" value="2"/>
</dbReference>
<feature type="compositionally biased region" description="Basic and acidic residues" evidence="1">
    <location>
        <begin position="305"/>
        <end position="314"/>
    </location>
</feature>
<feature type="region of interest" description="Disordered" evidence="1">
    <location>
        <begin position="305"/>
        <end position="438"/>
    </location>
</feature>
<feature type="compositionally biased region" description="Acidic residues" evidence="1">
    <location>
        <begin position="390"/>
        <end position="400"/>
    </location>
</feature>
<name>A0A2T3N396_9GAMM</name>
<evidence type="ECO:0000313" key="3">
    <source>
        <dbReference type="Proteomes" id="UP000240904"/>
    </source>
</evidence>